<proteinExistence type="predicted"/>
<organism evidence="2 3">
    <name type="scientific">Iodobacter arcticus</name>
    <dbReference type="NCBI Taxonomy" id="590593"/>
    <lineage>
        <taxon>Bacteria</taxon>
        <taxon>Pseudomonadati</taxon>
        <taxon>Pseudomonadota</taxon>
        <taxon>Betaproteobacteria</taxon>
        <taxon>Neisseriales</taxon>
        <taxon>Chitinibacteraceae</taxon>
        <taxon>Iodobacter</taxon>
    </lineage>
</organism>
<keyword evidence="3" id="KW-1185">Reference proteome</keyword>
<feature type="transmembrane region" description="Helical" evidence="1">
    <location>
        <begin position="78"/>
        <end position="98"/>
    </location>
</feature>
<keyword evidence="1" id="KW-0812">Transmembrane</keyword>
<evidence type="ECO:0000313" key="2">
    <source>
        <dbReference type="EMBL" id="MFC7420921.1"/>
    </source>
</evidence>
<feature type="transmembrane region" description="Helical" evidence="1">
    <location>
        <begin position="214"/>
        <end position="234"/>
    </location>
</feature>
<reference evidence="3" key="1">
    <citation type="journal article" date="2019" name="Int. J. Syst. Evol. Microbiol.">
        <title>The Global Catalogue of Microorganisms (GCM) 10K type strain sequencing project: providing services to taxonomists for standard genome sequencing and annotation.</title>
        <authorList>
            <consortium name="The Broad Institute Genomics Platform"/>
            <consortium name="The Broad Institute Genome Sequencing Center for Infectious Disease"/>
            <person name="Wu L."/>
            <person name="Ma J."/>
        </authorList>
    </citation>
    <scope>NUCLEOTIDE SEQUENCE [LARGE SCALE GENOMIC DNA]</scope>
    <source>
        <strain evidence="3">CCUG 62945</strain>
    </source>
</reference>
<dbReference type="RefSeq" id="WP_380188507.1">
    <property type="nucleotide sequence ID" value="NZ_JBHTBQ010000028.1"/>
</dbReference>
<evidence type="ECO:0000256" key="1">
    <source>
        <dbReference type="SAM" id="Phobius"/>
    </source>
</evidence>
<dbReference type="Proteomes" id="UP001596473">
    <property type="component" value="Unassembled WGS sequence"/>
</dbReference>
<feature type="transmembrane region" description="Helical" evidence="1">
    <location>
        <begin position="44"/>
        <end position="66"/>
    </location>
</feature>
<name>A0ABW2QZF9_9NEIS</name>
<evidence type="ECO:0000313" key="3">
    <source>
        <dbReference type="Proteomes" id="UP001596473"/>
    </source>
</evidence>
<dbReference type="EMBL" id="JBHTBQ010000028">
    <property type="protein sequence ID" value="MFC7420921.1"/>
    <property type="molecule type" value="Genomic_DNA"/>
</dbReference>
<accession>A0ABW2QZF9</accession>
<keyword evidence="1" id="KW-1133">Transmembrane helix</keyword>
<gene>
    <name evidence="2" type="ORF">ACFQNF_13730</name>
</gene>
<keyword evidence="1" id="KW-0472">Membrane</keyword>
<sequence>MRKKTQSKSVFLQENTPIRSLNVIQTNHVLTWGEKITQCLGVSLLFLSILSLLLGLAGMGMTLIQLDWLQWYAPGDWLKYQVVSVFVLMLGGWFFLAYSERKLIFRFNKSGCWFNHHSDPLVWSDLEISFLMRNRIQAQTTQSEQANIFELKIGSPDHGVFHYSGRGADVAVLKELLQFLPQGALSCPTTNWTTPASENNRWCAHSVANKSRKYAAIFGFISLFLWMMASIVFIPDLIQSGKLAFIPYFPPPDLSARSDEYMGYSMALILTGSTLGAWLILWGLKFTRDDLSADPNGLYSKQHGIIPWGRIASTKSFGLRNHNGEELQITFLNHDSVLITHRWQVGSFSRVAKFAEICEAGCLEFGQLRPD</sequence>
<comment type="caution">
    <text evidence="2">The sequence shown here is derived from an EMBL/GenBank/DDBJ whole genome shotgun (WGS) entry which is preliminary data.</text>
</comment>
<feature type="transmembrane region" description="Helical" evidence="1">
    <location>
        <begin position="261"/>
        <end position="284"/>
    </location>
</feature>
<protein>
    <submittedName>
        <fullName evidence="2">Uncharacterized protein</fullName>
    </submittedName>
</protein>